<dbReference type="Proteomes" id="UP000538196">
    <property type="component" value="Unassembled WGS sequence"/>
</dbReference>
<evidence type="ECO:0000313" key="3">
    <source>
        <dbReference type="Proteomes" id="UP000538196"/>
    </source>
</evidence>
<organism evidence="2 3">
    <name type="scientific">Leifsonia aquatica</name>
    <name type="common">Corynebacterium aquaticum</name>
    <dbReference type="NCBI Taxonomy" id="144185"/>
    <lineage>
        <taxon>Bacteria</taxon>
        <taxon>Bacillati</taxon>
        <taxon>Actinomycetota</taxon>
        <taxon>Actinomycetes</taxon>
        <taxon>Micrococcales</taxon>
        <taxon>Microbacteriaceae</taxon>
        <taxon>Leifsonia</taxon>
    </lineage>
</organism>
<dbReference type="AlphaFoldDB" id="A0A7W4YJX4"/>
<keyword evidence="1" id="KW-1133">Transmembrane helix</keyword>
<feature type="transmembrane region" description="Helical" evidence="1">
    <location>
        <begin position="43"/>
        <end position="60"/>
    </location>
</feature>
<protein>
    <recommendedName>
        <fullName evidence="4">DUF5134 domain-containing protein</fullName>
    </recommendedName>
</protein>
<keyword evidence="1" id="KW-0812">Transmembrane</keyword>
<feature type="transmembrane region" description="Helical" evidence="1">
    <location>
        <begin position="143"/>
        <end position="161"/>
    </location>
</feature>
<keyword evidence="1" id="KW-0472">Membrane</keyword>
<dbReference type="EMBL" id="JACHVP010000002">
    <property type="protein sequence ID" value="MBB2967355.1"/>
    <property type="molecule type" value="Genomic_DNA"/>
</dbReference>
<accession>A0A7W4YJX4</accession>
<keyword evidence="3" id="KW-1185">Reference proteome</keyword>
<feature type="transmembrane region" description="Helical" evidence="1">
    <location>
        <begin position="12"/>
        <end position="37"/>
    </location>
</feature>
<name>A0A7W4YJX4_LEIAQ</name>
<gene>
    <name evidence="2" type="ORF">FHX33_002118</name>
</gene>
<reference evidence="2 3" key="1">
    <citation type="submission" date="2020-08" db="EMBL/GenBank/DDBJ databases">
        <title>Sequencing the genomes of 1000 actinobacteria strains.</title>
        <authorList>
            <person name="Klenk H.-P."/>
        </authorList>
    </citation>
    <scope>NUCLEOTIDE SEQUENCE [LARGE SCALE GENOMIC DNA]</scope>
    <source>
        <strain evidence="2 3">DSM 20146</strain>
    </source>
</reference>
<evidence type="ECO:0008006" key="4">
    <source>
        <dbReference type="Google" id="ProtNLM"/>
    </source>
</evidence>
<proteinExistence type="predicted"/>
<evidence type="ECO:0000256" key="1">
    <source>
        <dbReference type="SAM" id="Phobius"/>
    </source>
</evidence>
<feature type="transmembrane region" description="Helical" evidence="1">
    <location>
        <begin position="72"/>
        <end position="90"/>
    </location>
</feature>
<comment type="caution">
    <text evidence="2">The sequence shown here is derived from an EMBL/GenBank/DDBJ whole genome shotgun (WGS) entry which is preliminary data.</text>
</comment>
<feature type="transmembrane region" description="Helical" evidence="1">
    <location>
        <begin position="110"/>
        <end position="131"/>
    </location>
</feature>
<evidence type="ECO:0000313" key="2">
    <source>
        <dbReference type="EMBL" id="MBB2967355.1"/>
    </source>
</evidence>
<dbReference type="RefSeq" id="WP_183428484.1">
    <property type="nucleotide sequence ID" value="NZ_JACHVP010000002.1"/>
</dbReference>
<sequence length="163" mass="16321">MTTAPARAARTPAPALALTTAVAVLSLLATAAMWAGFPVVPPLAWAAALVAVAVGCAAAARRARGTRTGAASHLAVEPFAMALMVVLDLFHTHGRAESTTAAAHAGHVDGLALILPVAVAMLAALCPMLAVRHARRVGFARGALPVVAAVAMAIMAAGMLLPR</sequence>